<proteinExistence type="predicted"/>
<accession>A0A645GW37</accession>
<keyword evidence="1" id="KW-0472">Membrane</keyword>
<evidence type="ECO:0000313" key="2">
    <source>
        <dbReference type="EMBL" id="MPN30570.1"/>
    </source>
</evidence>
<protein>
    <submittedName>
        <fullName evidence="2">Uncharacterized protein</fullName>
    </submittedName>
</protein>
<name>A0A645GW37_9ZZZZ</name>
<keyword evidence="1" id="KW-1133">Transmembrane helix</keyword>
<sequence length="56" mass="6232">MIAIVLVLLNGFPFNYFDASWPVGLHITDFVVYIATFVSLLSGIIYVVQNKAALKE</sequence>
<gene>
    <name evidence="2" type="ORF">SDC9_178041</name>
</gene>
<dbReference type="AlphaFoldDB" id="A0A645GW37"/>
<organism evidence="2">
    <name type="scientific">bioreactor metagenome</name>
    <dbReference type="NCBI Taxonomy" id="1076179"/>
    <lineage>
        <taxon>unclassified sequences</taxon>
        <taxon>metagenomes</taxon>
        <taxon>ecological metagenomes</taxon>
    </lineage>
</organism>
<reference evidence="2" key="1">
    <citation type="submission" date="2019-08" db="EMBL/GenBank/DDBJ databases">
        <authorList>
            <person name="Kucharzyk K."/>
            <person name="Murdoch R.W."/>
            <person name="Higgins S."/>
            <person name="Loffler F."/>
        </authorList>
    </citation>
    <scope>NUCLEOTIDE SEQUENCE</scope>
</reference>
<evidence type="ECO:0000256" key="1">
    <source>
        <dbReference type="SAM" id="Phobius"/>
    </source>
</evidence>
<feature type="transmembrane region" description="Helical" evidence="1">
    <location>
        <begin position="23"/>
        <end position="48"/>
    </location>
</feature>
<dbReference type="EMBL" id="VSSQ01081723">
    <property type="protein sequence ID" value="MPN30570.1"/>
    <property type="molecule type" value="Genomic_DNA"/>
</dbReference>
<comment type="caution">
    <text evidence="2">The sequence shown here is derived from an EMBL/GenBank/DDBJ whole genome shotgun (WGS) entry which is preliminary data.</text>
</comment>
<keyword evidence="1" id="KW-0812">Transmembrane</keyword>